<dbReference type="EMBL" id="CP146284">
    <property type="protein sequence ID" value="WWV67466.1"/>
    <property type="molecule type" value="Genomic_DNA"/>
</dbReference>
<proteinExistence type="predicted"/>
<keyword evidence="1" id="KW-0812">Transmembrane</keyword>
<evidence type="ECO:0008006" key="4">
    <source>
        <dbReference type="Google" id="ProtNLM"/>
    </source>
</evidence>
<dbReference type="Proteomes" id="UP001320603">
    <property type="component" value="Chromosome"/>
</dbReference>
<gene>
    <name evidence="2" type="ORF">NEE14_005710</name>
</gene>
<feature type="transmembrane region" description="Helical" evidence="1">
    <location>
        <begin position="130"/>
        <end position="151"/>
    </location>
</feature>
<feature type="transmembrane region" description="Helical" evidence="1">
    <location>
        <begin position="157"/>
        <end position="177"/>
    </location>
</feature>
<name>A0ABZ2ITM2_9BACT</name>
<keyword evidence="3" id="KW-1185">Reference proteome</keyword>
<evidence type="ECO:0000313" key="2">
    <source>
        <dbReference type="EMBL" id="WWV67466.1"/>
    </source>
</evidence>
<sequence length="204" mass="23344">MEKYITSPELEEMKQQICLLKGKLEKQTIINDHIIRQAMQQKVSRMHKDAIIMIVVAIIGIPYCFFFFTLAGFSYWLAAATALFLLACMIKLNRNKKKLSHIRSLLGENLVECGKNVLLLKKETLQSFKIMMPILAVWVIWFFAEIFFVLPQDDNDFIISITCGSLVGLLIGLGLGISKHRKNLKTINDILLQIKDLEDIKNLS</sequence>
<reference evidence="2 3" key="1">
    <citation type="submission" date="2024-02" db="EMBL/GenBank/DDBJ databases">
        <title>Whole genome sequencing of Parabacteroides sp. AD58.</title>
        <authorList>
            <person name="Chaplin A.V."/>
            <person name="Pikina A.P."/>
            <person name="Sokolova S.R."/>
            <person name="Korostin D.O."/>
            <person name="Efimov B.A."/>
        </authorList>
    </citation>
    <scope>NUCLEOTIDE SEQUENCE [LARGE SCALE GENOMIC DNA]</scope>
    <source>
        <strain evidence="2 3">AD58</strain>
    </source>
</reference>
<dbReference type="RefSeq" id="WP_251966328.1">
    <property type="nucleotide sequence ID" value="NZ_CP146284.1"/>
</dbReference>
<organism evidence="2 3">
    <name type="scientific">Parabacteroides absconsus</name>
    <dbReference type="NCBI Taxonomy" id="2951805"/>
    <lineage>
        <taxon>Bacteria</taxon>
        <taxon>Pseudomonadati</taxon>
        <taxon>Bacteroidota</taxon>
        <taxon>Bacteroidia</taxon>
        <taxon>Bacteroidales</taxon>
        <taxon>Tannerellaceae</taxon>
        <taxon>Parabacteroides</taxon>
    </lineage>
</organism>
<keyword evidence="1" id="KW-1133">Transmembrane helix</keyword>
<keyword evidence="1" id="KW-0472">Membrane</keyword>
<evidence type="ECO:0000313" key="3">
    <source>
        <dbReference type="Proteomes" id="UP001320603"/>
    </source>
</evidence>
<evidence type="ECO:0000256" key="1">
    <source>
        <dbReference type="SAM" id="Phobius"/>
    </source>
</evidence>
<feature type="transmembrane region" description="Helical" evidence="1">
    <location>
        <begin position="74"/>
        <end position="93"/>
    </location>
</feature>
<feature type="transmembrane region" description="Helical" evidence="1">
    <location>
        <begin position="50"/>
        <end position="68"/>
    </location>
</feature>
<accession>A0ABZ2ITM2</accession>
<protein>
    <recommendedName>
        <fullName evidence="4">SoxR reducing system RseC family protein</fullName>
    </recommendedName>
</protein>